<dbReference type="InterPro" id="IPR031325">
    <property type="entry name" value="RHS_repeat"/>
</dbReference>
<organism evidence="7 8">
    <name type="scientific">Sinomicrobium pectinilyticum</name>
    <dbReference type="NCBI Taxonomy" id="1084421"/>
    <lineage>
        <taxon>Bacteria</taxon>
        <taxon>Pseudomonadati</taxon>
        <taxon>Bacteroidota</taxon>
        <taxon>Flavobacteriia</taxon>
        <taxon>Flavobacteriales</taxon>
        <taxon>Flavobacteriaceae</taxon>
        <taxon>Sinomicrobium</taxon>
    </lineage>
</organism>
<evidence type="ECO:0000313" key="8">
    <source>
        <dbReference type="Proteomes" id="UP000267469"/>
    </source>
</evidence>
<dbReference type="RefSeq" id="WP_123218395.1">
    <property type="nucleotide sequence ID" value="NZ_RJTM01000195.1"/>
</dbReference>
<feature type="transmembrane region" description="Helical" evidence="5">
    <location>
        <begin position="1798"/>
        <end position="1816"/>
    </location>
</feature>
<keyword evidence="5" id="KW-0812">Transmembrane</keyword>
<dbReference type="GO" id="GO:0005576">
    <property type="term" value="C:extracellular region"/>
    <property type="evidence" value="ECO:0007669"/>
    <property type="project" value="UniProtKB-SubCell"/>
</dbReference>
<keyword evidence="4" id="KW-0843">Virulence</keyword>
<keyword evidence="3" id="KW-0677">Repeat</keyword>
<evidence type="ECO:0000256" key="3">
    <source>
        <dbReference type="ARBA" id="ARBA00022737"/>
    </source>
</evidence>
<dbReference type="Pfam" id="PF25023">
    <property type="entry name" value="TEN_YD-shell"/>
    <property type="match status" value="1"/>
</dbReference>
<dbReference type="Gene3D" id="2.180.10.10">
    <property type="entry name" value="RHS repeat-associated core"/>
    <property type="match status" value="2"/>
</dbReference>
<dbReference type="InterPro" id="IPR022385">
    <property type="entry name" value="Rhs_assc_core"/>
</dbReference>
<dbReference type="InterPro" id="IPR050708">
    <property type="entry name" value="T6SS_VgrG/RHS"/>
</dbReference>
<evidence type="ECO:0000256" key="4">
    <source>
        <dbReference type="ARBA" id="ARBA00023026"/>
    </source>
</evidence>
<dbReference type="InterPro" id="IPR028994">
    <property type="entry name" value="Integrin_alpha_N"/>
</dbReference>
<gene>
    <name evidence="7" type="ORF">ED312_23130</name>
</gene>
<dbReference type="InterPro" id="IPR006530">
    <property type="entry name" value="YD"/>
</dbReference>
<keyword evidence="8" id="KW-1185">Reference proteome</keyword>
<feature type="domain" description="Teneurin-like YD-shell" evidence="6">
    <location>
        <begin position="1181"/>
        <end position="1788"/>
    </location>
</feature>
<comment type="caution">
    <text evidence="7">The sequence shown here is derived from an EMBL/GenBank/DDBJ whole genome shotgun (WGS) entry which is preliminary data.</text>
</comment>
<dbReference type="InterPro" id="IPR056823">
    <property type="entry name" value="TEN-like_YD-shell"/>
</dbReference>
<accession>A0A3N0CYW8</accession>
<dbReference type="NCBIfam" id="TIGR03696">
    <property type="entry name" value="Rhs_assc_core"/>
    <property type="match status" value="1"/>
</dbReference>
<dbReference type="Pfam" id="PF03534">
    <property type="entry name" value="SpvB"/>
    <property type="match status" value="1"/>
</dbReference>
<dbReference type="Proteomes" id="UP000267469">
    <property type="component" value="Unassembled WGS sequence"/>
</dbReference>
<dbReference type="Gene3D" id="2.40.128.340">
    <property type="match status" value="1"/>
</dbReference>
<protein>
    <recommendedName>
        <fullName evidence="6">Teneurin-like YD-shell domain-containing protein</fullName>
    </recommendedName>
</protein>
<dbReference type="NCBIfam" id="TIGR01643">
    <property type="entry name" value="YD_repeat_2x"/>
    <property type="match status" value="2"/>
</dbReference>
<dbReference type="InterPro" id="IPR003284">
    <property type="entry name" value="Sal_SpvB"/>
</dbReference>
<reference evidence="7 8" key="1">
    <citation type="submission" date="2018-10" db="EMBL/GenBank/DDBJ databases">
        <title>Sinomicrobium pectinilyticum sp. nov., a pectinase-producing bacterium isolated from alkaline and saline soil, and emended description of the genus Sinomicrobium.</title>
        <authorList>
            <person name="Cheng B."/>
            <person name="Li C."/>
            <person name="Lai Q."/>
            <person name="Du M."/>
            <person name="Shao Z."/>
            <person name="Xu P."/>
            <person name="Yang C."/>
        </authorList>
    </citation>
    <scope>NUCLEOTIDE SEQUENCE [LARGE SCALE GENOMIC DNA]</scope>
    <source>
        <strain evidence="7 8">5DNS001</strain>
    </source>
</reference>
<dbReference type="PANTHER" id="PTHR32305">
    <property type="match status" value="1"/>
</dbReference>
<sequence>MPIAVPPGINGVEPDIALTYNSQGGNGLAGWGWNVSGISVITRIPATQFHDGRVAGVDFTSTDRFALDGQRLLLKSGTVYETENYSNIKITSHGTSPYGSAYGPAHFKVTQPDGSVAFYGQTPNSRSRTDYAITYWENPQGLRVTYTYETANNGLSIKSITYGSKGTATPINKIEFIYGSRSRKEQAYIGEISFIRSNILKEIKVTGKNTVYRRYILSHNTTTLGYQRLTGVQEWGEDGTVSYDPVVFSYTNSPTEVEQSSIDAETGVTGLEQRNSEVVSGDFTGNGKMDFVIYPSLTSDPDYKKKFWLFSDLQEKGVPGSNFRAGASISTGRFEEIFPVSYISGVSAVNNKISSRQGLVLIKHNGISNVNFEIYGEVSSSTGSVLGPNYTKSWSAPTYIDFTREQAVPKTYISGDFNGDGLSDVMVITKYYSYYPCHPGHDPGCDTPVIINRSRAYLIQLDHRQTSGFATLSGTFTKVYQGNDKLLTADVTGDGKTNILHVTSEEIYVYGFEDNELVLLWQTANTSIKRELPILLGDYNGDGKTDFMIPEKEDTKNFTLFLSTGKSFKDSNNTYPFEYKKTNFNDTGSTLYGYNLIPVDVNGDGRTDILDHRTTTYTGNSNGTQSLRLYNNVAPVDSEANPRFIYSYFTSTQPGKLENFPIPIFLSSSRPNANLDFATISNKWVKSFQFLKDHREDVMLRSVENNGVKESITYSPLDPLGIPLVYSAEREVNKQESYPYMDIEASPGTQVVSKLERTGTGIITLQQLFTYHGAVSHVEGLGFLGFKKLARSNWHKDYSDRIYSTSFHNPQLRGATTLEFTSINPINNESGFLPEPAPLDITLSSVTTGTKTAVQSITLKPGFSANGSNGAFHAKMQGTAANDGASSPENDYISRTDYRYNSETRSNKVFVSVPKMVVSKDLLNETLTTKTYGYDSYKNLLREHTDISGKGTHTVTMEYENSTGTTYYIGRPTKKIESRTAYGNTYTTEEGYDYTGFFLTEIKSKGNGTDFMTEARKYDTYGNLTEKSITPPGGGTPRISEYEYSSTYGDRFLTKVTDPEGLETSYVYDPNNGNLKTETNPLSQATTYEYDLWGKVTKVTDYRGNTVTTTYTKSGYETTITETGNDGSSKVSVYDMLGQLIRVQEKDVLGQWVKKTVKYDHLGREVEVSEPYIGGAAKWNTTEYDRYGRIKRTTSHTGKATTMTYNGLTTTVSDGTKTVTTTKDALGNVEKVTDPGGTIQYTYYANGNLKTADYGGSVQRTEQDGWGRKTKLTDPSAGVYTYEYNGYGEMTKETTPKGTTTYEYDNYGKLESKTLEGDHTDMAWVYTYDHEINLPTKTTLTNADGNSTVYTLTYDTTHPQLVKQLVETNPHAVFTRKYTYDGFNRVQEEEFIAKNRANSKTSTKKIKRVYQNGGLKRISDNTTQDILWEVTGRNAWGQLTEVALGASLKQVNSYDAYGFPTQRKTQKISSAGTVTTLATLGYDFNAQRGTLTSRSNSMFSWNETFQYDNLDRLTHFNDNNGNNSQTYDGRGRITKNSAIGNYAYAGVSYQNTKITIDEEALIPGSTEAARQYYQDHPEQKISYNAFKSPVEIHEQGKERISFQYNAAMGRSHMYYGGEDSDKMQRRYRKHYSADGSMEIKEDTQTGKTTFITYIGGDAYSAPLIWHSDQGTTTTNNYYYLHRDYLGSILSITDKNGTVKEKRHFDAWGNIIKLTNGSGTALNNFTILDRGYTGHEHLWSLSGVEGGLVHMNGRLYDPVMHRFLMPDNYVQDPFNTQNFNRYGYVLNNPLMYVDQNGEFFWIAVGIGALVGAVTQAIRPGANFGKILGGALIGAAAGAIGAGVGSVVSGGGFFSSQVAATLGQGVGTSVGFGSGFVSGFAGGFAGGFVGAAGNAWMDGASFGAGLGAGLKGGLIGGAIGGVVNGTISGIRAGKMGLDFWSGEGTMEMPYDDSFAGIGKEVEYSNESAKEFSDSHTELKRLSENVDNLYADGTHPSGYTSKNGYLFNSKNKPVNGLTAVRKSGWLGLGGKNVSVYLSKSAFRSSAQLYMTMHHEYMHAYFGLKVPSFSTKHAHRIIHQWHWDQAQKWGVHLLNNHHYLLNGAYFSPSNFQSFFDYKFFGFKTINYIPK</sequence>
<dbReference type="EMBL" id="RJTM01000195">
    <property type="protein sequence ID" value="RNL68614.1"/>
    <property type="molecule type" value="Genomic_DNA"/>
</dbReference>
<dbReference type="SUPFAM" id="SSF69318">
    <property type="entry name" value="Integrin alpha N-terminal domain"/>
    <property type="match status" value="2"/>
</dbReference>
<comment type="subcellular location">
    <subcellularLocation>
        <location evidence="1">Secreted</location>
    </subcellularLocation>
</comment>
<keyword evidence="5" id="KW-0472">Membrane</keyword>
<feature type="transmembrane region" description="Helical" evidence="5">
    <location>
        <begin position="1828"/>
        <end position="1852"/>
    </location>
</feature>
<evidence type="ECO:0000256" key="1">
    <source>
        <dbReference type="ARBA" id="ARBA00004613"/>
    </source>
</evidence>
<evidence type="ECO:0000313" key="7">
    <source>
        <dbReference type="EMBL" id="RNL68614.1"/>
    </source>
</evidence>
<name>A0A3N0CYW8_SINP1</name>
<evidence type="ECO:0000259" key="6">
    <source>
        <dbReference type="Pfam" id="PF25023"/>
    </source>
</evidence>
<keyword evidence="5" id="KW-1133">Transmembrane helix</keyword>
<keyword evidence="2" id="KW-0964">Secreted</keyword>
<evidence type="ECO:0000256" key="5">
    <source>
        <dbReference type="SAM" id="Phobius"/>
    </source>
</evidence>
<proteinExistence type="predicted"/>
<dbReference type="GO" id="GO:0005737">
    <property type="term" value="C:cytoplasm"/>
    <property type="evidence" value="ECO:0007669"/>
    <property type="project" value="InterPro"/>
</dbReference>
<dbReference type="Pfam" id="PF05593">
    <property type="entry name" value="RHS_repeat"/>
    <property type="match status" value="1"/>
</dbReference>
<dbReference type="PANTHER" id="PTHR32305:SF15">
    <property type="entry name" value="PROTEIN RHSA-RELATED"/>
    <property type="match status" value="1"/>
</dbReference>
<evidence type="ECO:0000256" key="2">
    <source>
        <dbReference type="ARBA" id="ARBA00022525"/>
    </source>
</evidence>